<dbReference type="AlphaFoldDB" id="A0A093T441"/>
<dbReference type="OrthoDB" id="508112at2"/>
<keyword evidence="3" id="KW-1185">Reference proteome</keyword>
<sequence>MFRDISQRLTAIDALRGLVMVLMLLDHVRGFARLKARRRDIRWLNYFVVIFRHYQLLPFS</sequence>
<dbReference type="eggNOG" id="COG3503">
    <property type="taxonomic scope" value="Bacteria"/>
</dbReference>
<comment type="caution">
    <text evidence="1">The sequence shown here is derived from an EMBL/GenBank/DDBJ whole genome shotgun (WGS) entry which is preliminary data.</text>
</comment>
<dbReference type="RefSeq" id="WP_039300952.1">
    <property type="nucleotide sequence ID" value="NZ_JAODTE010000001.1"/>
</dbReference>
<name>A0A093T441_9GAMM</name>
<proteinExistence type="predicted"/>
<evidence type="ECO:0000313" key="3">
    <source>
        <dbReference type="Proteomes" id="UP000032869"/>
    </source>
</evidence>
<gene>
    <name evidence="2" type="ORF">JV35_05515</name>
    <name evidence="1" type="ORF">KP22_02655</name>
</gene>
<evidence type="ECO:0000313" key="2">
    <source>
        <dbReference type="EMBL" id="KFX22627.1"/>
    </source>
</evidence>
<evidence type="ECO:0000313" key="1">
    <source>
        <dbReference type="EMBL" id="KFX07006.1"/>
    </source>
</evidence>
<organism evidence="1 4">
    <name type="scientific">Pectobacterium betavasculorum</name>
    <dbReference type="NCBI Taxonomy" id="55207"/>
    <lineage>
        <taxon>Bacteria</taxon>
        <taxon>Pseudomonadati</taxon>
        <taxon>Pseudomonadota</taxon>
        <taxon>Gammaproteobacteria</taxon>
        <taxon>Enterobacterales</taxon>
        <taxon>Pectobacteriaceae</taxon>
        <taxon>Pectobacterium</taxon>
    </lineage>
</organism>
<dbReference type="Proteomes" id="UP000032869">
    <property type="component" value="Unassembled WGS sequence"/>
</dbReference>
<protein>
    <recommendedName>
        <fullName evidence="5">Heparan-alpha-glucosaminide N-acetyltransferase catalytic domain-containing protein</fullName>
    </recommendedName>
</protein>
<dbReference type="Proteomes" id="UP000032874">
    <property type="component" value="Unassembled WGS sequence"/>
</dbReference>
<dbReference type="EMBL" id="JQHL01000001">
    <property type="protein sequence ID" value="KFX22627.1"/>
    <property type="molecule type" value="Genomic_DNA"/>
</dbReference>
<evidence type="ECO:0008006" key="5">
    <source>
        <dbReference type="Google" id="ProtNLM"/>
    </source>
</evidence>
<dbReference type="EMBL" id="JQHM01000001">
    <property type="protein sequence ID" value="KFX07006.1"/>
    <property type="molecule type" value="Genomic_DNA"/>
</dbReference>
<reference evidence="3 4" key="1">
    <citation type="submission" date="2014-08" db="EMBL/GenBank/DDBJ databases">
        <title>Genome sequences of NCPPB Pectobacterium isolates.</title>
        <authorList>
            <person name="Glover R.H."/>
            <person name="Sapp M."/>
            <person name="Elphinstone J."/>
        </authorList>
    </citation>
    <scope>NUCLEOTIDE SEQUENCE [LARGE SCALE GENOMIC DNA]</scope>
    <source>
        <strain evidence="2 3">NCPPB 2793</strain>
        <strain evidence="1 4">NCPPB 2795</strain>
    </source>
</reference>
<evidence type="ECO:0000313" key="4">
    <source>
        <dbReference type="Proteomes" id="UP000032874"/>
    </source>
</evidence>
<accession>A0A093T441</accession>